<dbReference type="Pfam" id="PF00646">
    <property type="entry name" value="F-box"/>
    <property type="match status" value="1"/>
</dbReference>
<keyword evidence="1" id="KW-0472">Membrane</keyword>
<dbReference type="SMART" id="SM00256">
    <property type="entry name" value="FBOX"/>
    <property type="match status" value="1"/>
</dbReference>
<dbReference type="Gene3D" id="1.20.1280.50">
    <property type="match status" value="1"/>
</dbReference>
<sequence length="369" mass="43623">MTNFFDLNEDVAIEIMSWLPVESLQRFKLVCKNWYYSIHSLMNNSFFVLKHYANMDTKLWSSKEIYLRNISALSPYGPITSYIFTILANNDHDHHDDGCIPNFHPFTHYYGVSYYNGIICINTIYSIALCNLALRELKFVPLYRDEFINVKVLGFGYDSRANDYKIIAIKGFDSLEIYSLNSNSWKLIQDSRIDQVLPQFGFQVVNLKKFCYCYCWCKKLCGLLIISTQIENEEIEIIRVPENHDNWLKHCEDRDIGEWTRIVTWNEEIALFFFAKSNPTIIDMWVLMRKRNGDHNYYCWTKFITLGPFEGIRRPLTLWKDQVLYMSSEDDIIFVYKFGINSSYCCTHFRGGQYFVPYVKSLTSVIKRA</sequence>
<evidence type="ECO:0000256" key="1">
    <source>
        <dbReference type="SAM" id="Phobius"/>
    </source>
</evidence>
<dbReference type="EMBL" id="JAATIP010000249">
    <property type="protein sequence ID" value="KAF4356688.1"/>
    <property type="molecule type" value="Genomic_DNA"/>
</dbReference>
<evidence type="ECO:0000313" key="3">
    <source>
        <dbReference type="EMBL" id="KAF4356688.1"/>
    </source>
</evidence>
<gene>
    <name evidence="3" type="ORF">F8388_010910</name>
</gene>
<keyword evidence="1" id="KW-1133">Transmembrane helix</keyword>
<name>A0A7J6EDZ0_CANSA</name>
<feature type="transmembrane region" description="Helical" evidence="1">
    <location>
        <begin position="114"/>
        <end position="134"/>
    </location>
</feature>
<dbReference type="PANTHER" id="PTHR31672:SF13">
    <property type="entry name" value="F-BOX PROTEIN CPR30-LIKE"/>
    <property type="match status" value="1"/>
</dbReference>
<dbReference type="InterPro" id="IPR050796">
    <property type="entry name" value="SCF_F-box_component"/>
</dbReference>
<feature type="transmembrane region" description="Helical" evidence="1">
    <location>
        <begin position="65"/>
        <end position="88"/>
    </location>
</feature>
<dbReference type="NCBIfam" id="TIGR01640">
    <property type="entry name" value="F_box_assoc_1"/>
    <property type="match status" value="1"/>
</dbReference>
<accession>A0A7J6EDZ0</accession>
<reference evidence="3 4" key="1">
    <citation type="journal article" date="2020" name="bioRxiv">
        <title>Sequence and annotation of 42 cannabis genomes reveals extensive copy number variation in cannabinoid synthesis and pathogen resistance genes.</title>
        <authorList>
            <person name="Mckernan K.J."/>
            <person name="Helbert Y."/>
            <person name="Kane L.T."/>
            <person name="Ebling H."/>
            <person name="Zhang L."/>
            <person name="Liu B."/>
            <person name="Eaton Z."/>
            <person name="Mclaughlin S."/>
            <person name="Kingan S."/>
            <person name="Baybayan P."/>
            <person name="Concepcion G."/>
            <person name="Jordan M."/>
            <person name="Riva A."/>
            <person name="Barbazuk W."/>
            <person name="Harkins T."/>
        </authorList>
    </citation>
    <scope>NUCLEOTIDE SEQUENCE [LARGE SCALE GENOMIC DNA]</scope>
    <source>
        <strain evidence="4">cv. Jamaican Lion 4</strain>
        <tissue evidence="3">Leaf</tissue>
    </source>
</reference>
<dbReference type="InterPro" id="IPR036047">
    <property type="entry name" value="F-box-like_dom_sf"/>
</dbReference>
<evidence type="ECO:0000259" key="2">
    <source>
        <dbReference type="SMART" id="SM00256"/>
    </source>
</evidence>
<dbReference type="AlphaFoldDB" id="A0A7J6EDZ0"/>
<dbReference type="Proteomes" id="UP000525078">
    <property type="component" value="Unassembled WGS sequence"/>
</dbReference>
<dbReference type="InterPro" id="IPR006527">
    <property type="entry name" value="F-box-assoc_dom_typ1"/>
</dbReference>
<protein>
    <recommendedName>
        <fullName evidence="2">F-box domain-containing protein</fullName>
    </recommendedName>
</protein>
<dbReference type="SUPFAM" id="SSF81383">
    <property type="entry name" value="F-box domain"/>
    <property type="match status" value="1"/>
</dbReference>
<organism evidence="3 4">
    <name type="scientific">Cannabis sativa</name>
    <name type="common">Hemp</name>
    <name type="synonym">Marijuana</name>
    <dbReference type="NCBI Taxonomy" id="3483"/>
    <lineage>
        <taxon>Eukaryota</taxon>
        <taxon>Viridiplantae</taxon>
        <taxon>Streptophyta</taxon>
        <taxon>Embryophyta</taxon>
        <taxon>Tracheophyta</taxon>
        <taxon>Spermatophyta</taxon>
        <taxon>Magnoliopsida</taxon>
        <taxon>eudicotyledons</taxon>
        <taxon>Gunneridae</taxon>
        <taxon>Pentapetalae</taxon>
        <taxon>rosids</taxon>
        <taxon>fabids</taxon>
        <taxon>Rosales</taxon>
        <taxon>Cannabaceae</taxon>
        <taxon>Cannabis</taxon>
    </lineage>
</organism>
<keyword evidence="1" id="KW-0812">Transmembrane</keyword>
<comment type="caution">
    <text evidence="3">The sequence shown here is derived from an EMBL/GenBank/DDBJ whole genome shotgun (WGS) entry which is preliminary data.</text>
</comment>
<evidence type="ECO:0000313" key="4">
    <source>
        <dbReference type="Proteomes" id="UP000525078"/>
    </source>
</evidence>
<dbReference type="InterPro" id="IPR017451">
    <property type="entry name" value="F-box-assoc_interact_dom"/>
</dbReference>
<dbReference type="Pfam" id="PF07734">
    <property type="entry name" value="FBA_1"/>
    <property type="match status" value="1"/>
</dbReference>
<feature type="domain" description="F-box" evidence="2">
    <location>
        <begin position="7"/>
        <end position="47"/>
    </location>
</feature>
<dbReference type="InterPro" id="IPR001810">
    <property type="entry name" value="F-box_dom"/>
</dbReference>
<dbReference type="PANTHER" id="PTHR31672">
    <property type="entry name" value="BNACNNG10540D PROTEIN"/>
    <property type="match status" value="1"/>
</dbReference>
<proteinExistence type="predicted"/>